<comment type="function">
    <text evidence="17">Catalyzes the dehydration of the S-form of NAD(P)HX at the expense of ADP, which is converted to AMP. Together with NAD(P)HX epimerase, which catalyzes the epimerization of the S- and R-forms, the enzyme allows the repair of both epimers of NAD(P)HX, a damaged form of NAD(P)H that is a result of enzymatic or heat-dependent hydration.</text>
</comment>
<evidence type="ECO:0000256" key="2">
    <source>
        <dbReference type="ARBA" id="ARBA00000909"/>
    </source>
</evidence>
<dbReference type="GO" id="GO:0052855">
    <property type="term" value="F:ADP-dependent NAD(P)H-hydrate dehydratase activity"/>
    <property type="evidence" value="ECO:0007669"/>
    <property type="project" value="UniProtKB-UniRule"/>
</dbReference>
<dbReference type="GO" id="GO:0046872">
    <property type="term" value="F:metal ion binding"/>
    <property type="evidence" value="ECO:0007669"/>
    <property type="project" value="UniProtKB-UniRule"/>
</dbReference>
<dbReference type="InterPro" id="IPR036652">
    <property type="entry name" value="YjeF_N_dom_sf"/>
</dbReference>
<dbReference type="GO" id="GO:0046496">
    <property type="term" value="P:nicotinamide nucleotide metabolic process"/>
    <property type="evidence" value="ECO:0007669"/>
    <property type="project" value="UniProtKB-UniRule"/>
</dbReference>
<proteinExistence type="inferred from homology"/>
<keyword evidence="12 17" id="KW-0456">Lyase</keyword>
<evidence type="ECO:0000256" key="10">
    <source>
        <dbReference type="ARBA" id="ARBA00023027"/>
    </source>
</evidence>
<comment type="cofactor">
    <cofactor evidence="18 19">
        <name>K(+)</name>
        <dbReference type="ChEBI" id="CHEBI:29103"/>
    </cofactor>
    <text evidence="18 19">Binds 1 potassium ion per subunit.</text>
</comment>
<dbReference type="PROSITE" id="PS51383">
    <property type="entry name" value="YJEF_C_3"/>
    <property type="match status" value="1"/>
</dbReference>
<dbReference type="EC" id="4.2.1.136" evidence="19"/>
<dbReference type="PIRSF" id="PIRSF017184">
    <property type="entry name" value="Nnr"/>
    <property type="match status" value="1"/>
</dbReference>
<keyword evidence="6 17" id="KW-0547">Nucleotide-binding</keyword>
<dbReference type="NCBIfam" id="TIGR00197">
    <property type="entry name" value="yjeF_nterm"/>
    <property type="match status" value="1"/>
</dbReference>
<dbReference type="GO" id="GO:0110051">
    <property type="term" value="P:metabolite repair"/>
    <property type="evidence" value="ECO:0007669"/>
    <property type="project" value="TreeGrafter"/>
</dbReference>
<comment type="similarity">
    <text evidence="3 19">In the N-terminal section; belongs to the NnrE/AIBP family.</text>
</comment>
<evidence type="ECO:0000256" key="5">
    <source>
        <dbReference type="ARBA" id="ARBA00022723"/>
    </source>
</evidence>
<comment type="similarity">
    <text evidence="18">Belongs to the NnrE/AIBP family.</text>
</comment>
<evidence type="ECO:0000256" key="18">
    <source>
        <dbReference type="HAMAP-Rule" id="MF_01966"/>
    </source>
</evidence>
<evidence type="ECO:0000256" key="9">
    <source>
        <dbReference type="ARBA" id="ARBA00022958"/>
    </source>
</evidence>
<dbReference type="EMBL" id="CP009961">
    <property type="protein sequence ID" value="AKG38309.1"/>
    <property type="molecule type" value="Genomic_DNA"/>
</dbReference>
<dbReference type="InterPro" id="IPR029056">
    <property type="entry name" value="Ribokinase-like"/>
</dbReference>
<feature type="binding site" evidence="17">
    <location>
        <position position="381"/>
    </location>
    <ligand>
        <name>(6S)-NADPHX</name>
        <dbReference type="ChEBI" id="CHEBI:64076"/>
    </ligand>
</feature>
<feature type="binding site" evidence="17">
    <location>
        <position position="259"/>
    </location>
    <ligand>
        <name>(6S)-NADPHX</name>
        <dbReference type="ChEBI" id="CHEBI:64076"/>
    </ligand>
</feature>
<evidence type="ECO:0000256" key="13">
    <source>
        <dbReference type="ARBA" id="ARBA00023268"/>
    </source>
</evidence>
<comment type="catalytic activity">
    <reaction evidence="15 17 19">
        <text>(6S)-NADHX + ADP = AMP + phosphate + NADH + H(+)</text>
        <dbReference type="Rhea" id="RHEA:32223"/>
        <dbReference type="ChEBI" id="CHEBI:15378"/>
        <dbReference type="ChEBI" id="CHEBI:43474"/>
        <dbReference type="ChEBI" id="CHEBI:57945"/>
        <dbReference type="ChEBI" id="CHEBI:64074"/>
        <dbReference type="ChEBI" id="CHEBI:456215"/>
        <dbReference type="ChEBI" id="CHEBI:456216"/>
        <dbReference type="EC" id="4.2.1.136"/>
    </reaction>
</comment>
<feature type="binding site" evidence="18">
    <location>
        <position position="161"/>
    </location>
    <ligand>
        <name>(6S)-NADPHX</name>
        <dbReference type="ChEBI" id="CHEBI:64076"/>
    </ligand>
</feature>
<dbReference type="STRING" id="1550241.MA03_02095"/>
<comment type="catalytic activity">
    <reaction evidence="16 17 19">
        <text>(6S)-NADPHX + ADP = AMP + phosphate + NADPH + H(+)</text>
        <dbReference type="Rhea" id="RHEA:32235"/>
        <dbReference type="ChEBI" id="CHEBI:15378"/>
        <dbReference type="ChEBI" id="CHEBI:43474"/>
        <dbReference type="ChEBI" id="CHEBI:57783"/>
        <dbReference type="ChEBI" id="CHEBI:64076"/>
        <dbReference type="ChEBI" id="CHEBI:456215"/>
        <dbReference type="ChEBI" id="CHEBI:456216"/>
        <dbReference type="EC" id="4.2.1.136"/>
    </reaction>
</comment>
<dbReference type="Pfam" id="PF03853">
    <property type="entry name" value="YjeF_N"/>
    <property type="match status" value="1"/>
</dbReference>
<keyword evidence="23" id="KW-1185">Reference proteome</keyword>
<dbReference type="SUPFAM" id="SSF64153">
    <property type="entry name" value="YjeF N-terminal domain-like"/>
    <property type="match status" value="1"/>
</dbReference>
<evidence type="ECO:0000256" key="11">
    <source>
        <dbReference type="ARBA" id="ARBA00023235"/>
    </source>
</evidence>
<dbReference type="PATRIC" id="fig|1550241.5.peg.427"/>
<evidence type="ECO:0000259" key="20">
    <source>
        <dbReference type="PROSITE" id="PS51383"/>
    </source>
</evidence>
<reference evidence="22 23" key="1">
    <citation type="journal article" date="2015" name="Stand. Genomic Sci.">
        <title>Complete genome sequence of and proposal of Thermofilum uzonense sp. nov. a novel hyperthermophilic crenarchaeon and emended description of the genus Thermofilum.</title>
        <authorList>
            <person name="Toshchakov S.V."/>
            <person name="Korzhenkov A.A."/>
            <person name="Samarov N.I."/>
            <person name="Mazunin I.O."/>
            <person name="Mozhey O.I."/>
            <person name="Shmyr I.S."/>
            <person name="Derbikova K.S."/>
            <person name="Taranov E.A."/>
            <person name="Dominova I.N."/>
            <person name="Bonch-Osmolovskaya E.A."/>
            <person name="Patrushev M.V."/>
            <person name="Podosokorskaya O.A."/>
            <person name="Kublanov I.V."/>
        </authorList>
    </citation>
    <scope>NUCLEOTIDE SEQUENCE [LARGE SCALE GENOMIC DNA]</scope>
    <source>
        <strain evidence="22 23">1807-2</strain>
    </source>
</reference>
<feature type="binding site" evidence="17">
    <location>
        <position position="447"/>
    </location>
    <ligand>
        <name>AMP</name>
        <dbReference type="ChEBI" id="CHEBI:456215"/>
    </ligand>
</feature>
<keyword evidence="9 18" id="KW-0630">Potassium</keyword>
<name>A0A0F7FHJ9_9CREN</name>
<feature type="binding site" evidence="18">
    <location>
        <position position="128"/>
    </location>
    <ligand>
        <name>K(+)</name>
        <dbReference type="ChEBI" id="CHEBI:29103"/>
    </ligand>
</feature>
<evidence type="ECO:0000313" key="23">
    <source>
        <dbReference type="Proteomes" id="UP000067434"/>
    </source>
</evidence>
<feature type="binding site" evidence="18">
    <location>
        <begin position="58"/>
        <end position="62"/>
    </location>
    <ligand>
        <name>(6S)-NADPHX</name>
        <dbReference type="ChEBI" id="CHEBI:64076"/>
    </ligand>
</feature>
<feature type="binding site" evidence="18">
    <location>
        <begin position="132"/>
        <end position="138"/>
    </location>
    <ligand>
        <name>(6S)-NADPHX</name>
        <dbReference type="ChEBI" id="CHEBI:64076"/>
    </ligand>
</feature>
<dbReference type="KEGG" id="thf:MA03_02095"/>
<dbReference type="Pfam" id="PF01256">
    <property type="entry name" value="Carb_kinase"/>
    <property type="match status" value="1"/>
</dbReference>
<feature type="binding site" evidence="17">
    <location>
        <position position="448"/>
    </location>
    <ligand>
        <name>(6S)-NADPHX</name>
        <dbReference type="ChEBI" id="CHEBI:64076"/>
    </ligand>
</feature>
<comment type="subunit">
    <text evidence="17">Homotetramer.</text>
</comment>
<sequence>MKVARVEDIKRMDELASTKYGISQEILMENAGASVARLIESFADASGLRVVVVAGVGNNGGDGLVAARHLASQGADVNVYIIGDLEKITTLARINLDRIMRMGLPVEHVAEDISGLSEELHQADVVIDALFGIGLNRPVSGLYARVIDAVNGSGSLVVSVDIPSGVNGDTGQVMGVAVKADYTVTFGLPKPGLLIYPGAEHAGEIYVARISYPIELLEDENLVIETNDPVQLPERKPDTHKGDYGKALFIAGSRRYMGAPLFSAYSFLLAGGGYSRLATASNIVPYLGSKASEVVYEPLLETPSGSISYANKDRLLELAEWADIVAMGPGLTTEEETLRLVRDLVPLIKKPLILDGDGLTAVAGALELIKKREAPTILTPHLGEVSRLTGISVERIREDRIGFLRTLCRELNSYIVLKGAHTLVGTPSGKIYVNLTGNPGMAKAGSGDVLVGVIAAMLGLGLDVGEATRMAVLVHGYAGDYVASLEGIDGVTASRMMRVLPRVLRELRENPEDFYRTYSLQTL</sequence>
<dbReference type="AlphaFoldDB" id="A0A0F7FHJ9"/>
<protein>
    <recommendedName>
        <fullName evidence="19">Bifunctional NAD(P)H-hydrate repair enzyme</fullName>
    </recommendedName>
    <alternativeName>
        <fullName evidence="19">Nicotinamide nucleotide repair protein</fullName>
    </alternativeName>
    <domain>
        <recommendedName>
            <fullName evidence="19">ADP-dependent (S)-NAD(P)H-hydrate dehydratase</fullName>
            <ecNumber evidence="19">4.2.1.136</ecNumber>
        </recommendedName>
        <alternativeName>
            <fullName evidence="19">ADP-dependent NAD(P)HX dehydratase</fullName>
        </alternativeName>
    </domain>
    <domain>
        <recommendedName>
            <fullName evidence="19">NAD(P)H-hydrate epimerase</fullName>
            <ecNumber evidence="19">5.1.99.6</ecNumber>
        </recommendedName>
    </domain>
</protein>
<evidence type="ECO:0000256" key="3">
    <source>
        <dbReference type="ARBA" id="ARBA00006001"/>
    </source>
</evidence>
<dbReference type="PANTHER" id="PTHR12592">
    <property type="entry name" value="ATP-DEPENDENT (S)-NAD(P)H-HYDRATE DEHYDRATASE FAMILY MEMBER"/>
    <property type="match status" value="1"/>
</dbReference>
<comment type="function">
    <text evidence="18">Catalyzes the epimerization of the S- and R-forms of NAD(P)HX, a damaged form of NAD(P)H that is a result of enzymatic or heat-dependent hydration. This is a prerequisite for the S-specific NAD(P)H-hydrate dehydratase to allow the repair of both epimers of NAD(P)HX.</text>
</comment>
<feature type="binding site" evidence="17">
    <location>
        <begin position="418"/>
        <end position="422"/>
    </location>
    <ligand>
        <name>AMP</name>
        <dbReference type="ChEBI" id="CHEBI:456215"/>
    </ligand>
</feature>
<dbReference type="Gene3D" id="3.40.50.10260">
    <property type="entry name" value="YjeF N-terminal domain"/>
    <property type="match status" value="1"/>
</dbReference>
<dbReference type="PANTHER" id="PTHR12592:SF0">
    <property type="entry name" value="ATP-DEPENDENT (S)-NAD(P)H-HYDRATE DEHYDRATASE"/>
    <property type="match status" value="1"/>
</dbReference>
<evidence type="ECO:0000256" key="19">
    <source>
        <dbReference type="PIRNR" id="PIRNR017184"/>
    </source>
</evidence>
<evidence type="ECO:0000256" key="8">
    <source>
        <dbReference type="ARBA" id="ARBA00022857"/>
    </source>
</evidence>
<evidence type="ECO:0000256" key="1">
    <source>
        <dbReference type="ARBA" id="ARBA00000013"/>
    </source>
</evidence>
<evidence type="ECO:0000256" key="15">
    <source>
        <dbReference type="ARBA" id="ARBA00048238"/>
    </source>
</evidence>
<feature type="binding site" evidence="17">
    <location>
        <position position="330"/>
    </location>
    <ligand>
        <name>(6S)-NADPHX</name>
        <dbReference type="ChEBI" id="CHEBI:64076"/>
    </ligand>
</feature>
<feature type="binding site" evidence="18">
    <location>
        <position position="164"/>
    </location>
    <ligand>
        <name>K(+)</name>
        <dbReference type="ChEBI" id="CHEBI:29103"/>
    </ligand>
</feature>
<evidence type="ECO:0000256" key="4">
    <source>
        <dbReference type="ARBA" id="ARBA00009524"/>
    </source>
</evidence>
<keyword evidence="7 17" id="KW-0067">ATP-binding</keyword>
<comment type="similarity">
    <text evidence="17">Belongs to the NnrD/CARKD family.</text>
</comment>
<dbReference type="RefSeq" id="WP_052883688.1">
    <property type="nucleotide sequence ID" value="NZ_CP009961.1"/>
</dbReference>
<organism evidence="22 23">
    <name type="scientific">Infirmifilum uzonense</name>
    <dbReference type="NCBI Taxonomy" id="1550241"/>
    <lineage>
        <taxon>Archaea</taxon>
        <taxon>Thermoproteota</taxon>
        <taxon>Thermoprotei</taxon>
        <taxon>Thermofilales</taxon>
        <taxon>Thermofilaceae</taxon>
        <taxon>Infirmifilum</taxon>
    </lineage>
</organism>
<dbReference type="PROSITE" id="PS51385">
    <property type="entry name" value="YJEF_N"/>
    <property type="match status" value="1"/>
</dbReference>
<evidence type="ECO:0000259" key="21">
    <source>
        <dbReference type="PROSITE" id="PS51385"/>
    </source>
</evidence>
<evidence type="ECO:0000256" key="6">
    <source>
        <dbReference type="ARBA" id="ARBA00022741"/>
    </source>
</evidence>
<dbReference type="EC" id="5.1.99.6" evidence="19"/>
<dbReference type="NCBIfam" id="TIGR00196">
    <property type="entry name" value="yjeF_cterm"/>
    <property type="match status" value="1"/>
</dbReference>
<comment type="similarity">
    <text evidence="4 19">In the C-terminal section; belongs to the NnrD/CARKD family.</text>
</comment>
<dbReference type="SUPFAM" id="SSF53613">
    <property type="entry name" value="Ribokinase-like"/>
    <property type="match status" value="1"/>
</dbReference>
<gene>
    <name evidence="18" type="primary">nnrE</name>
    <name evidence="17" type="synonym">nnrD</name>
    <name evidence="22" type="ORF">MA03_02095</name>
</gene>
<comment type="cofactor">
    <cofactor evidence="17">
        <name>Mg(2+)</name>
        <dbReference type="ChEBI" id="CHEBI:18420"/>
    </cofactor>
</comment>
<accession>A0A0F7FHJ9</accession>
<keyword evidence="11 18" id="KW-0413">Isomerase</keyword>
<dbReference type="HAMAP" id="MF_01965">
    <property type="entry name" value="NADHX_dehydratase"/>
    <property type="match status" value="1"/>
</dbReference>
<dbReference type="InterPro" id="IPR004443">
    <property type="entry name" value="YjeF_N_dom"/>
</dbReference>
<evidence type="ECO:0000256" key="14">
    <source>
        <dbReference type="ARBA" id="ARBA00025153"/>
    </source>
</evidence>
<feature type="domain" description="YjeF C-terminal" evidence="20">
    <location>
        <begin position="224"/>
        <end position="507"/>
    </location>
</feature>
<comment type="catalytic activity">
    <reaction evidence="2 18 19">
        <text>(6R)-NADPHX = (6S)-NADPHX</text>
        <dbReference type="Rhea" id="RHEA:32227"/>
        <dbReference type="ChEBI" id="CHEBI:64076"/>
        <dbReference type="ChEBI" id="CHEBI:64077"/>
        <dbReference type="EC" id="5.1.99.6"/>
    </reaction>
</comment>
<comment type="catalytic activity">
    <reaction evidence="1 18 19">
        <text>(6R)-NADHX = (6S)-NADHX</text>
        <dbReference type="Rhea" id="RHEA:32215"/>
        <dbReference type="ChEBI" id="CHEBI:64074"/>
        <dbReference type="ChEBI" id="CHEBI:64075"/>
        <dbReference type="EC" id="5.1.99.6"/>
    </reaction>
</comment>
<comment type="function">
    <text evidence="14 19">Bifunctional enzyme that catalyzes the epimerization of the S- and R-forms of NAD(P)HX and the dehydration of the S-form of NAD(P)HX at the expense of ADP, which is converted to AMP. This allows the repair of both epimers of NAD(P)HX, a damaged form of NAD(P)H that is a result of enzymatic or heat-dependent hydration.</text>
</comment>
<keyword evidence="8 17" id="KW-0521">NADP</keyword>
<dbReference type="OrthoDB" id="15148at2157"/>
<dbReference type="Proteomes" id="UP000067434">
    <property type="component" value="Chromosome"/>
</dbReference>
<feature type="binding site" evidence="18">
    <location>
        <position position="143"/>
    </location>
    <ligand>
        <name>(6S)-NADPHX</name>
        <dbReference type="ChEBI" id="CHEBI:64076"/>
    </ligand>
</feature>
<dbReference type="GO" id="GO:0052856">
    <property type="term" value="F:NAD(P)HX epimerase activity"/>
    <property type="evidence" value="ECO:0007669"/>
    <property type="project" value="UniProtKB-UniRule"/>
</dbReference>
<dbReference type="HOGENOM" id="CLU_024853_4_1_2"/>
<dbReference type="GeneID" id="25400984"/>
<evidence type="ECO:0000256" key="7">
    <source>
        <dbReference type="ARBA" id="ARBA00022840"/>
    </source>
</evidence>
<dbReference type="CDD" id="cd01171">
    <property type="entry name" value="YXKO-related"/>
    <property type="match status" value="1"/>
</dbReference>
<dbReference type="InterPro" id="IPR000631">
    <property type="entry name" value="CARKD"/>
</dbReference>
<evidence type="ECO:0000256" key="16">
    <source>
        <dbReference type="ARBA" id="ARBA00049209"/>
    </source>
</evidence>
<feature type="domain" description="YjeF N-terminal" evidence="21">
    <location>
        <begin position="9"/>
        <end position="218"/>
    </location>
</feature>
<dbReference type="InterPro" id="IPR030677">
    <property type="entry name" value="Nnr"/>
</dbReference>
<dbReference type="GO" id="GO:0005524">
    <property type="term" value="F:ATP binding"/>
    <property type="evidence" value="ECO:0007669"/>
    <property type="project" value="UniProtKB-UniRule"/>
</dbReference>
<keyword evidence="13" id="KW-0511">Multifunctional enzyme</keyword>
<evidence type="ECO:0000256" key="12">
    <source>
        <dbReference type="ARBA" id="ARBA00023239"/>
    </source>
</evidence>
<dbReference type="Gene3D" id="3.40.1190.20">
    <property type="match status" value="1"/>
</dbReference>
<keyword evidence="5 18" id="KW-0479">Metal-binding</keyword>
<evidence type="ECO:0000256" key="17">
    <source>
        <dbReference type="HAMAP-Rule" id="MF_01965"/>
    </source>
</evidence>
<dbReference type="HAMAP" id="MF_01966">
    <property type="entry name" value="NADHX_epimerase"/>
    <property type="match status" value="1"/>
</dbReference>
<evidence type="ECO:0000313" key="22">
    <source>
        <dbReference type="EMBL" id="AKG38309.1"/>
    </source>
</evidence>
<keyword evidence="10 17" id="KW-0520">NAD</keyword>
<feature type="binding site" evidence="18">
    <location>
        <position position="59"/>
    </location>
    <ligand>
        <name>K(+)</name>
        <dbReference type="ChEBI" id="CHEBI:29103"/>
    </ligand>
</feature>